<dbReference type="Gene3D" id="1.20.1020.10">
    <property type="entry name" value="TAZ domain"/>
    <property type="match status" value="1"/>
</dbReference>
<feature type="region of interest" description="Disordered" evidence="1">
    <location>
        <begin position="89"/>
        <end position="113"/>
    </location>
</feature>
<dbReference type="GO" id="GO:0005525">
    <property type="term" value="F:GTP binding"/>
    <property type="evidence" value="ECO:0007669"/>
    <property type="project" value="InterPro"/>
</dbReference>
<dbReference type="InterPro" id="IPR001401">
    <property type="entry name" value="Dynamin_GTPase"/>
</dbReference>
<dbReference type="GO" id="GO:0016020">
    <property type="term" value="C:membrane"/>
    <property type="evidence" value="ECO:0007669"/>
    <property type="project" value="TreeGrafter"/>
</dbReference>
<evidence type="ECO:0000313" key="4">
    <source>
        <dbReference type="Proteomes" id="UP000794436"/>
    </source>
</evidence>
<dbReference type="PANTHER" id="PTHR11566">
    <property type="entry name" value="DYNAMIN"/>
    <property type="match status" value="1"/>
</dbReference>
<sequence>MSEFQVVAKDGVPLGIGDALLHGFVGQFFKQTEGVKTLLQDLALDLPQIVVVGQESSGKSSVLESLAMMPLFPRDESICTRMPIHLKMRHRQTRTGVSGSGSGSDSPTSEVETPQIKMRLVFSDGRAPVESDDGFQTEEVAQQMRTWMDEIVRGTNSDGSAVTGVVDHVLEIEVTSSQVPTLDLIDLPGIVAGRLVDEPEDMMHQTRALVEKYLKMPHTLVLAVVPAFERVRNSQAFQLVQQYGLEDRTIGVLTMVDRAIDVSNPKGPLVAVMDRLDEVSSDVVKLKHGYVAVKNRDTRTDQQPPLEEFKRDEVAWLEENLAGYVEKKLASSGILASKLEMLLAEHVRTTWVSQTIEKLTEGIENTGARIRDLSVDPQTVVDSLLVAEDTSTRYDLIRDLLGMKLAQAIEVADHEILPLVRVVTKEVKQKQSLMSVLPKTNRLLRRSALWAITSREAEISYFVEHFEDIMSSIALRLIRTVRRHLTLKLSTDEDISELDLFQTHRFEELYSLAVLVIWEKLQTLRESKDTLLTQVTRALSQPSVSLPSAQLNAASAQESLRQTLKDVNEFLETSLGEMPISLSSFIEDGDTPSTATKTTDASPFAAEASESQEKPSVIFKFGGVASPAGTNATGSLPKSGFSFGGVTSTAGSYEGNPKSGFSFGGTSSASRTSFSFGRTEAPCTGGIRGPPEPIELSSIAVPKSLREGLGFISSSWLQPVLLLLTEHALGCELRRHSCQVLGCSRVRRVLEREVTCARPCTCSGCVKAEEICTHAVKATVDQVIDGIATATTSELTQLFEHSKTCLQGDTCKNDSCHEARRIMTINYNCVATDCHHCKLVKNLGRSMLEERVMAATHTWGIPTEILMDLLATPSKPATKQDVQDIVELKEAERRMFTALGRHVVAPMLQALTDVTNLDFHLLAYLQNYPDVTAKPKHWFSESNQGERVRLNKKLSRLKNVREGLETLAGLGEL</sequence>
<dbReference type="EMBL" id="SPLM01000038">
    <property type="protein sequence ID" value="TMW65229.1"/>
    <property type="molecule type" value="Genomic_DNA"/>
</dbReference>
<comment type="caution">
    <text evidence="3">The sequence shown here is derived from an EMBL/GenBank/DDBJ whole genome shotgun (WGS) entry which is preliminary data.</text>
</comment>
<dbReference type="GO" id="GO:0005737">
    <property type="term" value="C:cytoplasm"/>
    <property type="evidence" value="ECO:0007669"/>
    <property type="project" value="TreeGrafter"/>
</dbReference>
<dbReference type="GO" id="GO:0005874">
    <property type="term" value="C:microtubule"/>
    <property type="evidence" value="ECO:0007669"/>
    <property type="project" value="TreeGrafter"/>
</dbReference>
<evidence type="ECO:0000259" key="2">
    <source>
        <dbReference type="PROSITE" id="PS51718"/>
    </source>
</evidence>
<feature type="region of interest" description="Disordered" evidence="1">
    <location>
        <begin position="588"/>
        <end position="610"/>
    </location>
</feature>
<organism evidence="3 4">
    <name type="scientific">Pythium oligandrum</name>
    <name type="common">Mycoparasitic fungus</name>
    <dbReference type="NCBI Taxonomy" id="41045"/>
    <lineage>
        <taxon>Eukaryota</taxon>
        <taxon>Sar</taxon>
        <taxon>Stramenopiles</taxon>
        <taxon>Oomycota</taxon>
        <taxon>Peronosporomycetes</taxon>
        <taxon>Pythiales</taxon>
        <taxon>Pythiaceae</taxon>
        <taxon>Pythium</taxon>
    </lineage>
</organism>
<dbReference type="InterPro" id="IPR022812">
    <property type="entry name" value="Dynamin"/>
</dbReference>
<dbReference type="InterPro" id="IPR045063">
    <property type="entry name" value="Dynamin_N"/>
</dbReference>
<dbReference type="Gene3D" id="3.40.50.300">
    <property type="entry name" value="P-loop containing nucleotide triphosphate hydrolases"/>
    <property type="match status" value="1"/>
</dbReference>
<dbReference type="OrthoDB" id="116917at2759"/>
<dbReference type="CDD" id="cd08771">
    <property type="entry name" value="DLP_1"/>
    <property type="match status" value="1"/>
</dbReference>
<proteinExistence type="predicted"/>
<dbReference type="GO" id="GO:0003924">
    <property type="term" value="F:GTPase activity"/>
    <property type="evidence" value="ECO:0007669"/>
    <property type="project" value="InterPro"/>
</dbReference>
<dbReference type="GO" id="GO:0008017">
    <property type="term" value="F:microtubule binding"/>
    <property type="evidence" value="ECO:0007669"/>
    <property type="project" value="TreeGrafter"/>
</dbReference>
<dbReference type="Proteomes" id="UP000794436">
    <property type="component" value="Unassembled WGS sequence"/>
</dbReference>
<gene>
    <name evidence="3" type="ORF">Poli38472_009396</name>
</gene>
<reference evidence="3" key="1">
    <citation type="submission" date="2019-03" db="EMBL/GenBank/DDBJ databases">
        <title>Long read genome sequence of the mycoparasitic Pythium oligandrum ATCC 38472 isolated from sugarbeet rhizosphere.</title>
        <authorList>
            <person name="Gaulin E."/>
        </authorList>
    </citation>
    <scope>NUCLEOTIDE SEQUENCE</scope>
    <source>
        <strain evidence="3">ATCC 38472_TT</strain>
    </source>
</reference>
<dbReference type="PANTHER" id="PTHR11566:SF21">
    <property type="entry name" value="DYNAMIN RELATED PROTEIN 1, ISOFORM A"/>
    <property type="match status" value="1"/>
</dbReference>
<dbReference type="Pfam" id="PF00350">
    <property type="entry name" value="Dynamin_N"/>
    <property type="match status" value="1"/>
</dbReference>
<dbReference type="PRINTS" id="PR00195">
    <property type="entry name" value="DYNAMIN"/>
</dbReference>
<evidence type="ECO:0000256" key="1">
    <source>
        <dbReference type="SAM" id="MobiDB-lite"/>
    </source>
</evidence>
<dbReference type="InterPro" id="IPR035898">
    <property type="entry name" value="TAZ_dom_sf"/>
</dbReference>
<dbReference type="SUPFAM" id="SSF52540">
    <property type="entry name" value="P-loop containing nucleoside triphosphate hydrolases"/>
    <property type="match status" value="1"/>
</dbReference>
<accession>A0A8K1CKJ2</accession>
<name>A0A8K1CKJ2_PYTOL</name>
<protein>
    <recommendedName>
        <fullName evidence="2">Dynamin-type G domain-containing protein</fullName>
    </recommendedName>
</protein>
<feature type="domain" description="Dynamin-type G" evidence="2">
    <location>
        <begin position="43"/>
        <end position="355"/>
    </location>
</feature>
<dbReference type="PROSITE" id="PS51718">
    <property type="entry name" value="G_DYNAMIN_2"/>
    <property type="match status" value="1"/>
</dbReference>
<evidence type="ECO:0000313" key="3">
    <source>
        <dbReference type="EMBL" id="TMW65229.1"/>
    </source>
</evidence>
<dbReference type="InterPro" id="IPR027417">
    <property type="entry name" value="P-loop_NTPase"/>
</dbReference>
<dbReference type="SMART" id="SM00053">
    <property type="entry name" value="DYNc"/>
    <property type="match status" value="1"/>
</dbReference>
<feature type="compositionally biased region" description="Polar residues" evidence="1">
    <location>
        <begin position="591"/>
        <end position="601"/>
    </location>
</feature>
<dbReference type="InterPro" id="IPR030381">
    <property type="entry name" value="G_DYNAMIN_dom"/>
</dbReference>
<dbReference type="AlphaFoldDB" id="A0A8K1CKJ2"/>
<keyword evidence="4" id="KW-1185">Reference proteome</keyword>